<feature type="compositionally biased region" description="Basic and acidic residues" evidence="1">
    <location>
        <begin position="43"/>
        <end position="59"/>
    </location>
</feature>
<feature type="region of interest" description="Disordered" evidence="1">
    <location>
        <begin position="43"/>
        <end position="77"/>
    </location>
</feature>
<reference evidence="3 4" key="1">
    <citation type="submission" date="2015-03" db="EMBL/GenBank/DDBJ databases">
        <title>Genome assembly of Sandaracinus amylolyticus DSM 53668.</title>
        <authorList>
            <person name="Sharma G."/>
            <person name="Subramanian S."/>
        </authorList>
    </citation>
    <scope>NUCLEOTIDE SEQUENCE [LARGE SCALE GENOMIC DNA]</scope>
    <source>
        <strain evidence="3 4">DSM 53668</strain>
    </source>
</reference>
<feature type="compositionally biased region" description="Polar residues" evidence="1">
    <location>
        <begin position="60"/>
        <end position="77"/>
    </location>
</feature>
<evidence type="ECO:0000256" key="1">
    <source>
        <dbReference type="SAM" id="MobiDB-lite"/>
    </source>
</evidence>
<keyword evidence="4" id="KW-1185">Reference proteome</keyword>
<feature type="transmembrane region" description="Helical" evidence="2">
    <location>
        <begin position="6"/>
        <end position="27"/>
    </location>
</feature>
<sequence>MNQLDLVWPGVVVVLSVAGAIVVRVVAAQAERATRARHRRVIDEVWHERRGAADRERASETSTSAQDSSANASAPQR</sequence>
<keyword evidence="2" id="KW-1133">Transmembrane helix</keyword>
<accession>A0A0F6W3G5</accession>
<proteinExistence type="predicted"/>
<dbReference type="AlphaFoldDB" id="A0A0F6W3G5"/>
<dbReference type="EMBL" id="CP011125">
    <property type="protein sequence ID" value="AKF06525.1"/>
    <property type="molecule type" value="Genomic_DNA"/>
</dbReference>
<gene>
    <name evidence="3" type="ORF">DB32_003674</name>
</gene>
<keyword evidence="2" id="KW-0472">Membrane</keyword>
<dbReference type="Proteomes" id="UP000034883">
    <property type="component" value="Chromosome"/>
</dbReference>
<dbReference type="STRING" id="927083.DB32_003674"/>
<protein>
    <submittedName>
        <fullName evidence="3">Uncharacterized protein</fullName>
    </submittedName>
</protein>
<dbReference type="KEGG" id="samy:DB32_003674"/>
<organism evidence="3 4">
    <name type="scientific">Sandaracinus amylolyticus</name>
    <dbReference type="NCBI Taxonomy" id="927083"/>
    <lineage>
        <taxon>Bacteria</taxon>
        <taxon>Pseudomonadati</taxon>
        <taxon>Myxococcota</taxon>
        <taxon>Polyangia</taxon>
        <taxon>Polyangiales</taxon>
        <taxon>Sandaracinaceae</taxon>
        <taxon>Sandaracinus</taxon>
    </lineage>
</organism>
<evidence type="ECO:0000313" key="3">
    <source>
        <dbReference type="EMBL" id="AKF06525.1"/>
    </source>
</evidence>
<keyword evidence="2" id="KW-0812">Transmembrane</keyword>
<name>A0A0F6W3G5_9BACT</name>
<evidence type="ECO:0000313" key="4">
    <source>
        <dbReference type="Proteomes" id="UP000034883"/>
    </source>
</evidence>
<evidence type="ECO:0000256" key="2">
    <source>
        <dbReference type="SAM" id="Phobius"/>
    </source>
</evidence>